<comment type="similarity">
    <text evidence="1">Belongs to the HIBADH-related family.</text>
</comment>
<organism evidence="6 7">
    <name type="scientific">Nocardia vinacea</name>
    <dbReference type="NCBI Taxonomy" id="96468"/>
    <lineage>
        <taxon>Bacteria</taxon>
        <taxon>Bacillati</taxon>
        <taxon>Actinomycetota</taxon>
        <taxon>Actinomycetes</taxon>
        <taxon>Mycobacteriales</taxon>
        <taxon>Nocardiaceae</taxon>
        <taxon>Nocardia</taxon>
    </lineage>
</organism>
<dbReference type="Gene3D" id="1.10.1040.10">
    <property type="entry name" value="N-(1-d-carboxylethyl)-l-norvaline Dehydrogenase, domain 2"/>
    <property type="match status" value="1"/>
</dbReference>
<dbReference type="Pfam" id="PF03446">
    <property type="entry name" value="NAD_binding_2"/>
    <property type="match status" value="1"/>
</dbReference>
<dbReference type="InterPro" id="IPR013328">
    <property type="entry name" value="6PGD_dom2"/>
</dbReference>
<evidence type="ECO:0000256" key="3">
    <source>
        <dbReference type="SAM" id="SignalP"/>
    </source>
</evidence>
<dbReference type="PANTHER" id="PTHR43580:SF2">
    <property type="entry name" value="CYTOKINE-LIKE NUCLEAR FACTOR N-PAC"/>
    <property type="match status" value="1"/>
</dbReference>
<dbReference type="InterPro" id="IPR048666">
    <property type="entry name" value="RedAm-like_C"/>
</dbReference>
<sequence>MTTSVTVLGLGAMGQALAAAFVQAGHPTTVWNRSAGRDTELVAAGAKSAQTVAEAVTASDLIVACLLDHRSVHEVLDPVTDILAGRALVNLTSTEPRGSRELAEWAANYGIDFLDGGIMAVPPMIGLPGSSVLYSGSRELFDNHRATLELLGSAEYFGTDAGQAALVDFALLAGMYAMFAGFYHGAAMVRTIGISAEEFGQRASGWIAAMTGSLPRAGATIDSGDYSKPFQPLDFTKAAVDAIVSASRDAGVDLDIVGAIKNLVDRQVADGHGADSSERIFESLNPRAA</sequence>
<dbReference type="InterPro" id="IPR036291">
    <property type="entry name" value="NAD(P)-bd_dom_sf"/>
</dbReference>
<accession>A0ABZ1YLM4</accession>
<dbReference type="InterPro" id="IPR006115">
    <property type="entry name" value="6PGDH_NADP-bd"/>
</dbReference>
<evidence type="ECO:0000259" key="5">
    <source>
        <dbReference type="Pfam" id="PF21761"/>
    </source>
</evidence>
<dbReference type="EMBL" id="CP109441">
    <property type="protein sequence ID" value="WUV43151.1"/>
    <property type="molecule type" value="Genomic_DNA"/>
</dbReference>
<evidence type="ECO:0000259" key="4">
    <source>
        <dbReference type="Pfam" id="PF03446"/>
    </source>
</evidence>
<evidence type="ECO:0000256" key="1">
    <source>
        <dbReference type="ARBA" id="ARBA00009080"/>
    </source>
</evidence>
<feature type="chain" id="PRO_5045348887" evidence="3">
    <location>
        <begin position="19"/>
        <end position="289"/>
    </location>
</feature>
<feature type="domain" description="6-phosphogluconate dehydrogenase NADP-binding" evidence="4">
    <location>
        <begin position="5"/>
        <end position="153"/>
    </location>
</feature>
<feature type="domain" description="NADPH-dependent reductive aminase-like C-terminal" evidence="5">
    <location>
        <begin position="160"/>
        <end position="284"/>
    </location>
</feature>
<dbReference type="PIRSF" id="PIRSF000103">
    <property type="entry name" value="HIBADH"/>
    <property type="match status" value="1"/>
</dbReference>
<keyword evidence="3" id="KW-0732">Signal</keyword>
<dbReference type="Gene3D" id="3.40.50.720">
    <property type="entry name" value="NAD(P)-binding Rossmann-like Domain"/>
    <property type="match status" value="1"/>
</dbReference>
<dbReference type="Proteomes" id="UP001432062">
    <property type="component" value="Chromosome"/>
</dbReference>
<dbReference type="SUPFAM" id="SSF51735">
    <property type="entry name" value="NAD(P)-binding Rossmann-fold domains"/>
    <property type="match status" value="1"/>
</dbReference>
<keyword evidence="7" id="KW-1185">Reference proteome</keyword>
<keyword evidence="2" id="KW-0560">Oxidoreductase</keyword>
<dbReference type="Pfam" id="PF21761">
    <property type="entry name" value="RedAm-like_C"/>
    <property type="match status" value="1"/>
</dbReference>
<evidence type="ECO:0000256" key="2">
    <source>
        <dbReference type="ARBA" id="ARBA00023002"/>
    </source>
</evidence>
<reference evidence="6" key="1">
    <citation type="submission" date="2022-10" db="EMBL/GenBank/DDBJ databases">
        <title>The complete genomes of actinobacterial strains from the NBC collection.</title>
        <authorList>
            <person name="Joergensen T.S."/>
            <person name="Alvarez Arevalo M."/>
            <person name="Sterndorff E.B."/>
            <person name="Faurdal D."/>
            <person name="Vuksanovic O."/>
            <person name="Mourched A.-S."/>
            <person name="Charusanti P."/>
            <person name="Shaw S."/>
            <person name="Blin K."/>
            <person name="Weber T."/>
        </authorList>
    </citation>
    <scope>NUCLEOTIDE SEQUENCE</scope>
    <source>
        <strain evidence="6">NBC_01482</strain>
    </source>
</reference>
<evidence type="ECO:0000313" key="7">
    <source>
        <dbReference type="Proteomes" id="UP001432062"/>
    </source>
</evidence>
<feature type="signal peptide" evidence="3">
    <location>
        <begin position="1"/>
        <end position="18"/>
    </location>
</feature>
<proteinExistence type="inferred from homology"/>
<name>A0ABZ1YLM4_9NOCA</name>
<dbReference type="InterPro" id="IPR015815">
    <property type="entry name" value="HIBADH-related"/>
</dbReference>
<dbReference type="PANTHER" id="PTHR43580">
    <property type="entry name" value="OXIDOREDUCTASE GLYR1-RELATED"/>
    <property type="match status" value="1"/>
</dbReference>
<dbReference type="RefSeq" id="WP_329405687.1">
    <property type="nucleotide sequence ID" value="NZ_CP109441.1"/>
</dbReference>
<gene>
    <name evidence="6" type="ORF">OG563_28435</name>
</gene>
<protein>
    <submittedName>
        <fullName evidence="6">NAD(P)-binding domain-containing protein</fullName>
    </submittedName>
</protein>
<dbReference type="InterPro" id="IPR051265">
    <property type="entry name" value="HIBADH-related_NP60_sf"/>
</dbReference>
<evidence type="ECO:0000313" key="6">
    <source>
        <dbReference type="EMBL" id="WUV43151.1"/>
    </source>
</evidence>